<keyword evidence="2" id="KW-0812">Transmembrane</keyword>
<feature type="region of interest" description="Disordered" evidence="1">
    <location>
        <begin position="1"/>
        <end position="34"/>
    </location>
</feature>
<evidence type="ECO:0000256" key="1">
    <source>
        <dbReference type="SAM" id="MobiDB-lite"/>
    </source>
</evidence>
<organism evidence="3">
    <name type="scientific">Strongyloides stercoralis</name>
    <name type="common">Threadworm</name>
    <dbReference type="NCBI Taxonomy" id="6248"/>
    <lineage>
        <taxon>Eukaryota</taxon>
        <taxon>Metazoa</taxon>
        <taxon>Ecdysozoa</taxon>
        <taxon>Nematoda</taxon>
        <taxon>Chromadorea</taxon>
        <taxon>Rhabditida</taxon>
        <taxon>Tylenchina</taxon>
        <taxon>Panagrolaimomorpha</taxon>
        <taxon>Strongyloidoidea</taxon>
        <taxon>Strongyloididae</taxon>
        <taxon>Strongyloides</taxon>
    </lineage>
</organism>
<dbReference type="STRING" id="6248.A0A0K0EEA4"/>
<reference evidence="3" key="1">
    <citation type="submission" date="2015-08" db="UniProtKB">
        <authorList>
            <consortium name="WormBaseParasite"/>
        </authorList>
    </citation>
    <scope>IDENTIFICATION</scope>
</reference>
<evidence type="ECO:0000256" key="2">
    <source>
        <dbReference type="SAM" id="Phobius"/>
    </source>
</evidence>
<evidence type="ECO:0000313" key="3">
    <source>
        <dbReference type="WBParaSite" id="SSTP_0000781600.1"/>
    </source>
</evidence>
<keyword evidence="2" id="KW-1133">Transmembrane helix</keyword>
<evidence type="ECO:0008006" key="4">
    <source>
        <dbReference type="Google" id="ProtNLM"/>
    </source>
</evidence>
<sequence>MENSLNNEINKSPSSKNSATAISNSDKNSSLQLASTPEASSTTIGGVKLLQTIKFNIIEGAEDLAQVRLVLCNLTQTSLKFRLKSNQNDAVTCSPNSFGTIKPKDNFEVLLSWYQLPQYNTWIDVPPLKMIIESCLDSKNPEEEEESRAAIKFLGAVSTAEPCKPENIPKEQLLLDSRLGNYSEKTRKGTRKNNSESKSHKKSNEDKEELTNNMLYLLFFLFFLLFINYGLAKK</sequence>
<dbReference type="SUPFAM" id="SSF49354">
    <property type="entry name" value="PapD-like"/>
    <property type="match status" value="1"/>
</dbReference>
<accession>A0A0K0EEA4</accession>
<feature type="compositionally biased region" description="Basic and acidic residues" evidence="1">
    <location>
        <begin position="193"/>
        <end position="205"/>
    </location>
</feature>
<proteinExistence type="predicted"/>
<feature type="region of interest" description="Disordered" evidence="1">
    <location>
        <begin position="184"/>
        <end position="206"/>
    </location>
</feature>
<protein>
    <recommendedName>
        <fullName evidence="4">MSP domain-containing protein</fullName>
    </recommendedName>
</protein>
<keyword evidence="2" id="KW-0472">Membrane</keyword>
<dbReference type="AlphaFoldDB" id="A0A0K0EEA4"/>
<name>A0A0K0EEA4_STRER</name>
<dbReference type="InterPro" id="IPR008962">
    <property type="entry name" value="PapD-like_sf"/>
</dbReference>
<dbReference type="WBParaSite" id="SSTP_0000781600.1">
    <property type="protein sequence ID" value="SSTP_0000781600.1"/>
    <property type="gene ID" value="SSTP_0000781600"/>
</dbReference>
<feature type="transmembrane region" description="Helical" evidence="2">
    <location>
        <begin position="214"/>
        <end position="232"/>
    </location>
</feature>